<dbReference type="Proteomes" id="UP001501020">
    <property type="component" value="Unassembled WGS sequence"/>
</dbReference>
<keyword evidence="3" id="KW-1185">Reference proteome</keyword>
<proteinExistence type="predicted"/>
<gene>
    <name evidence="2" type="ORF">GCM10009727_77220</name>
</gene>
<dbReference type="PROSITE" id="PS51318">
    <property type="entry name" value="TAT"/>
    <property type="match status" value="1"/>
</dbReference>
<dbReference type="EMBL" id="BAAAMR010000103">
    <property type="protein sequence ID" value="GAA2162162.1"/>
    <property type="molecule type" value="Genomic_DNA"/>
</dbReference>
<comment type="caution">
    <text evidence="2">The sequence shown here is derived from an EMBL/GenBank/DDBJ whole genome shotgun (WGS) entry which is preliminary data.</text>
</comment>
<accession>A0ABN3AE39</accession>
<dbReference type="InterPro" id="IPR006311">
    <property type="entry name" value="TAT_signal"/>
</dbReference>
<name>A0ABN3AE39_9ACTN</name>
<reference evidence="2 3" key="1">
    <citation type="journal article" date="2019" name="Int. J. Syst. Evol. Microbiol.">
        <title>The Global Catalogue of Microorganisms (GCM) 10K type strain sequencing project: providing services to taxonomists for standard genome sequencing and annotation.</title>
        <authorList>
            <consortium name="The Broad Institute Genomics Platform"/>
            <consortium name="The Broad Institute Genome Sequencing Center for Infectious Disease"/>
            <person name="Wu L."/>
            <person name="Ma J."/>
        </authorList>
    </citation>
    <scope>NUCLEOTIDE SEQUENCE [LARGE SCALE GENOMIC DNA]</scope>
    <source>
        <strain evidence="2 3">JCM 13850</strain>
    </source>
</reference>
<evidence type="ECO:0000313" key="2">
    <source>
        <dbReference type="EMBL" id="GAA2162162.1"/>
    </source>
</evidence>
<dbReference type="SUPFAM" id="SSF51445">
    <property type="entry name" value="(Trans)glycosidases"/>
    <property type="match status" value="1"/>
</dbReference>
<dbReference type="InterPro" id="IPR017853">
    <property type="entry name" value="GH"/>
</dbReference>
<protein>
    <submittedName>
        <fullName evidence="2">Uncharacterized protein</fullName>
    </submittedName>
</protein>
<dbReference type="RefSeq" id="WP_344279488.1">
    <property type="nucleotide sequence ID" value="NZ_BAAAMR010000103.1"/>
</dbReference>
<feature type="region of interest" description="Disordered" evidence="1">
    <location>
        <begin position="33"/>
        <end position="54"/>
    </location>
</feature>
<organism evidence="2 3">
    <name type="scientific">Actinomadura napierensis</name>
    <dbReference type="NCBI Taxonomy" id="267854"/>
    <lineage>
        <taxon>Bacteria</taxon>
        <taxon>Bacillati</taxon>
        <taxon>Actinomycetota</taxon>
        <taxon>Actinomycetes</taxon>
        <taxon>Streptosporangiales</taxon>
        <taxon>Thermomonosporaceae</taxon>
        <taxon>Actinomadura</taxon>
    </lineage>
</organism>
<evidence type="ECO:0000313" key="3">
    <source>
        <dbReference type="Proteomes" id="UP001501020"/>
    </source>
</evidence>
<sequence length="403" mass="44282">MRSRGETGTGISRRGLLGAVGLAAAGAAGCGAPAGDGGGSPQAGHVTAPPPEGVLGANFNGDPSTMTFAELQAVSATWLRGFFPMPDAEQGPPEGRPAIGALLTAAGRGYGTVLSLKFPFDRRPLPVPGSTAMAAELQRLDKVLPVVLNRVDILAIGNEPFIETRAADRGDRLNDFYETIARHVTAYRAEHFGDKCKTRLYMGALNHLDRPAWRTPAAERWMRFVRETPSIDGVDIHPHLPAPAAGQRYLDYVLPRMRPEQRFLATEFSLVLLWKKHLSDPVAPAFADRYSVPRGTPVWRVLKNAIDHPFPQRQWDDLLAMSPWFAAHRTFLWEQMDRFRRTGRLAVATYGVGQDAAMVRDFGPDKTPWLLNSLFCPYTVQPSGGLPGRNRAWTDAFRALQHT</sequence>
<evidence type="ECO:0000256" key="1">
    <source>
        <dbReference type="SAM" id="MobiDB-lite"/>
    </source>
</evidence>
<dbReference type="PROSITE" id="PS51257">
    <property type="entry name" value="PROKAR_LIPOPROTEIN"/>
    <property type="match status" value="1"/>
</dbReference>